<reference evidence="1 2" key="1">
    <citation type="journal article" date="2019" name="Environ. Microbiol.">
        <title>At the nexus of three kingdoms: the genome of the mycorrhizal fungus Gigaspora margarita provides insights into plant, endobacterial and fungal interactions.</title>
        <authorList>
            <person name="Venice F."/>
            <person name="Ghignone S."/>
            <person name="Salvioli di Fossalunga A."/>
            <person name="Amselem J."/>
            <person name="Novero M."/>
            <person name="Xianan X."/>
            <person name="Sedzielewska Toro K."/>
            <person name="Morin E."/>
            <person name="Lipzen A."/>
            <person name="Grigoriev I.V."/>
            <person name="Henrissat B."/>
            <person name="Martin F.M."/>
            <person name="Bonfante P."/>
        </authorList>
    </citation>
    <scope>NUCLEOTIDE SEQUENCE [LARGE SCALE GENOMIC DNA]</scope>
    <source>
        <strain evidence="1 2">BEG34</strain>
    </source>
</reference>
<sequence>MNQKSSLLRTKKILLVVYTTDSLIKCLSEYINLTEKTLQALRNEEVNGSALLQSSQEELKEWEVPGGPAKNIIGLINKIKGEEQELKKKRKAEEEFVITALKKRKWMVNSAITREERPIVYFVDLTKQNAPLFELINQGEFIALHGSRASGKSTRVLQL</sequence>
<evidence type="ECO:0000313" key="1">
    <source>
        <dbReference type="EMBL" id="KAF0425150.1"/>
    </source>
</evidence>
<organism evidence="1 2">
    <name type="scientific">Gigaspora margarita</name>
    <dbReference type="NCBI Taxonomy" id="4874"/>
    <lineage>
        <taxon>Eukaryota</taxon>
        <taxon>Fungi</taxon>
        <taxon>Fungi incertae sedis</taxon>
        <taxon>Mucoromycota</taxon>
        <taxon>Glomeromycotina</taxon>
        <taxon>Glomeromycetes</taxon>
        <taxon>Diversisporales</taxon>
        <taxon>Gigasporaceae</taxon>
        <taxon>Gigaspora</taxon>
    </lineage>
</organism>
<dbReference type="Gene3D" id="1.10.150.50">
    <property type="entry name" value="Transcription Factor, Ets-1"/>
    <property type="match status" value="1"/>
</dbReference>
<dbReference type="EMBL" id="WTPW01001625">
    <property type="protein sequence ID" value="KAF0425150.1"/>
    <property type="molecule type" value="Genomic_DNA"/>
</dbReference>
<dbReference type="OrthoDB" id="2335622at2759"/>
<evidence type="ECO:0000313" key="2">
    <source>
        <dbReference type="Proteomes" id="UP000439903"/>
    </source>
</evidence>
<dbReference type="InterPro" id="IPR013761">
    <property type="entry name" value="SAM/pointed_sf"/>
</dbReference>
<keyword evidence="2" id="KW-1185">Reference proteome</keyword>
<accession>A0A8H3X978</accession>
<comment type="caution">
    <text evidence="1">The sequence shown here is derived from an EMBL/GenBank/DDBJ whole genome shotgun (WGS) entry which is preliminary data.</text>
</comment>
<protein>
    <submittedName>
        <fullName evidence="1">Polyketide biosynthesis operon protein cyro</fullName>
    </submittedName>
</protein>
<dbReference type="AlphaFoldDB" id="A0A8H3X978"/>
<name>A0A8H3X978_GIGMA</name>
<gene>
    <name evidence="1" type="ORF">F8M41_006365</name>
</gene>
<dbReference type="Proteomes" id="UP000439903">
    <property type="component" value="Unassembled WGS sequence"/>
</dbReference>
<proteinExistence type="predicted"/>